<comment type="caution">
    <text evidence="1">The sequence shown here is derived from an EMBL/GenBank/DDBJ whole genome shotgun (WGS) entry which is preliminary data.</text>
</comment>
<dbReference type="OrthoDB" id="1450612at2"/>
<protein>
    <submittedName>
        <fullName evidence="1">Uncharacterized protein</fullName>
    </submittedName>
</protein>
<dbReference type="RefSeq" id="WP_066313428.1">
    <property type="nucleotide sequence ID" value="NZ_LQRT01000010.1"/>
</dbReference>
<dbReference type="Proteomes" id="UP000076715">
    <property type="component" value="Unassembled WGS sequence"/>
</dbReference>
<dbReference type="AlphaFoldDB" id="A0A162CTU4"/>
<organism evidence="1 2">
    <name type="scientific">Aquimarina aggregata</name>
    <dbReference type="NCBI Taxonomy" id="1642818"/>
    <lineage>
        <taxon>Bacteria</taxon>
        <taxon>Pseudomonadati</taxon>
        <taxon>Bacteroidota</taxon>
        <taxon>Flavobacteriia</taxon>
        <taxon>Flavobacteriales</taxon>
        <taxon>Flavobacteriaceae</taxon>
        <taxon>Aquimarina</taxon>
    </lineage>
</organism>
<proteinExistence type="predicted"/>
<name>A0A162CTU4_9FLAO</name>
<evidence type="ECO:0000313" key="2">
    <source>
        <dbReference type="Proteomes" id="UP000076715"/>
    </source>
</evidence>
<accession>A0A162CTU4</accession>
<evidence type="ECO:0000313" key="1">
    <source>
        <dbReference type="EMBL" id="KZS40949.1"/>
    </source>
</evidence>
<dbReference type="EMBL" id="LQRT01000010">
    <property type="protein sequence ID" value="KZS40949.1"/>
    <property type="molecule type" value="Genomic_DNA"/>
</dbReference>
<sequence length="138" mass="16636">MNIEDQYTRYPNGISEKKLSNRLGLYWEESIQDWEFIVADSGRLSDFLKIYQTELDNDNDKFTLMSLIVSSFDDGFSEEDIEIKELWEVCRIILEKECFLHFSIIKYWSLLEEKDAKNIFSITPYIRKVWDKVEMNFF</sequence>
<reference evidence="1 2" key="1">
    <citation type="submission" date="2016-01" db="EMBL/GenBank/DDBJ databases">
        <title>The draft genome sequence of Aquimarina sp. RZW4-3-2.</title>
        <authorList>
            <person name="Wang Y."/>
        </authorList>
    </citation>
    <scope>NUCLEOTIDE SEQUENCE [LARGE SCALE GENOMIC DNA]</scope>
    <source>
        <strain evidence="1 2">RZW4-3-2</strain>
    </source>
</reference>
<gene>
    <name evidence="1" type="ORF">AWE51_24420</name>
</gene>
<keyword evidence="2" id="KW-1185">Reference proteome</keyword>